<organism evidence="2 3">
    <name type="scientific">Acanthopleuribacter pedis</name>
    <dbReference type="NCBI Taxonomy" id="442870"/>
    <lineage>
        <taxon>Bacteria</taxon>
        <taxon>Pseudomonadati</taxon>
        <taxon>Acidobacteriota</taxon>
        <taxon>Holophagae</taxon>
        <taxon>Acanthopleuribacterales</taxon>
        <taxon>Acanthopleuribacteraceae</taxon>
        <taxon>Acanthopleuribacter</taxon>
    </lineage>
</organism>
<evidence type="ECO:0000313" key="2">
    <source>
        <dbReference type="EMBL" id="MBO1318016.1"/>
    </source>
</evidence>
<accession>A0A8J7Q522</accession>
<evidence type="ECO:0000256" key="1">
    <source>
        <dbReference type="SAM" id="MobiDB-lite"/>
    </source>
</evidence>
<feature type="region of interest" description="Disordered" evidence="1">
    <location>
        <begin position="536"/>
        <end position="564"/>
    </location>
</feature>
<dbReference type="RefSeq" id="WP_207857573.1">
    <property type="nucleotide sequence ID" value="NZ_JAFREP010000004.1"/>
</dbReference>
<dbReference type="NCBIfam" id="TIGR04372">
    <property type="entry name" value="glycosyl_04372"/>
    <property type="match status" value="1"/>
</dbReference>
<gene>
    <name evidence="2" type="ORF">J3U88_06040</name>
</gene>
<dbReference type="AlphaFoldDB" id="A0A8J7Q522"/>
<keyword evidence="3" id="KW-1185">Reference proteome</keyword>
<dbReference type="Proteomes" id="UP000664417">
    <property type="component" value="Unassembled WGS sequence"/>
</dbReference>
<reference evidence="2" key="1">
    <citation type="submission" date="2021-03" db="EMBL/GenBank/DDBJ databases">
        <authorList>
            <person name="Wang G."/>
        </authorList>
    </citation>
    <scope>NUCLEOTIDE SEQUENCE</scope>
    <source>
        <strain evidence="2">KCTC 12899</strain>
    </source>
</reference>
<proteinExistence type="predicted"/>
<name>A0A8J7Q522_9BACT</name>
<sequence>MSKPRAGFWQRWFKSLNNLHNQLFFHRIARLAATASHPIALAPINRATRACYQTLRQEVPDIDSKVHLYDADPERHPHYPGRSFSQLTEATYPLVVLFCDGDGAQAAQAFEHMADTRFLFSPRTFMPLTWIDDPEQRYGMRAYLHDLFATKGNLLTSAPQATATNLAYHVGGILMRLVRPLVHVRIWRLRCDRIGHFAANTDVHLATLAHQGTKRTLHFYTYPVGQPVANHALKTMWDRRLSILKFGALAIALNAHRPDQDRYFGSLATDRDPHGMLHHNGPFLQLSRAEHAEGRRLLHNLGIPEGAPFFIFHARDAGYLKTADPNTNYSYHRFRDVDINSYKVAINMLLARGYYAVRIGAVVERAMDLSHPNFVDYTQSPHRTPFGDIYLCAACAFMLASSSGIDSVARLFRRPLACTNVVPLGSMREKPLGLFIPKRTYSQPLKRFLTYDEIVNGPSTQYFRAEEYEADGLVCHENSPEEIRALAEELVQRVEGAWETKPEDEALQAQFWKLFSTPPENQNFCRIGADFLRNNPDLLGAPRPSEPPEPLQQHRKSHNDVNFS</sequence>
<dbReference type="EMBL" id="JAFREP010000004">
    <property type="protein sequence ID" value="MBO1318016.1"/>
    <property type="molecule type" value="Genomic_DNA"/>
</dbReference>
<evidence type="ECO:0000313" key="3">
    <source>
        <dbReference type="Proteomes" id="UP000664417"/>
    </source>
</evidence>
<dbReference type="InterPro" id="IPR030808">
    <property type="entry name" value="Glycosyl_04372"/>
</dbReference>
<protein>
    <submittedName>
        <fullName evidence="2">TIGR04372 family glycosyltransferase</fullName>
    </submittedName>
</protein>
<comment type="caution">
    <text evidence="2">The sequence shown here is derived from an EMBL/GenBank/DDBJ whole genome shotgun (WGS) entry which is preliminary data.</text>
</comment>